<sequence length="67" mass="7494">MPSSPKTLDINELNGKISQSNNQDGAKRTLTSLNYLHSKANIIVGGEDHRQAHGVDFLLRNMDYLKK</sequence>
<evidence type="ECO:0000256" key="1">
    <source>
        <dbReference type="SAM" id="MobiDB-lite"/>
    </source>
</evidence>
<name>A0ABX3A0B2_9GAMM</name>
<dbReference type="EMBL" id="MDTU01000001">
    <property type="protein sequence ID" value="ODN42272.1"/>
    <property type="molecule type" value="Genomic_DNA"/>
</dbReference>
<proteinExistence type="predicted"/>
<keyword evidence="3" id="KW-1185">Reference proteome</keyword>
<organism evidence="2 3">
    <name type="scientific">Piscirickettsia litoralis</name>
    <dbReference type="NCBI Taxonomy" id="1891921"/>
    <lineage>
        <taxon>Bacteria</taxon>
        <taxon>Pseudomonadati</taxon>
        <taxon>Pseudomonadota</taxon>
        <taxon>Gammaproteobacteria</taxon>
        <taxon>Thiotrichales</taxon>
        <taxon>Piscirickettsiaceae</taxon>
        <taxon>Piscirickettsia</taxon>
    </lineage>
</organism>
<gene>
    <name evidence="2" type="ORF">BGC07_04140</name>
</gene>
<dbReference type="RefSeq" id="WP_069312069.1">
    <property type="nucleotide sequence ID" value="NZ_MDTU01000001.1"/>
</dbReference>
<comment type="caution">
    <text evidence="2">The sequence shown here is derived from an EMBL/GenBank/DDBJ whole genome shotgun (WGS) entry which is preliminary data.</text>
</comment>
<evidence type="ECO:0000313" key="3">
    <source>
        <dbReference type="Proteomes" id="UP000094329"/>
    </source>
</evidence>
<evidence type="ECO:0008006" key="4">
    <source>
        <dbReference type="Google" id="ProtNLM"/>
    </source>
</evidence>
<feature type="region of interest" description="Disordered" evidence="1">
    <location>
        <begin position="1"/>
        <end position="25"/>
    </location>
</feature>
<feature type="compositionally biased region" description="Polar residues" evidence="1">
    <location>
        <begin position="16"/>
        <end position="25"/>
    </location>
</feature>
<reference evidence="2 3" key="1">
    <citation type="submission" date="2016-08" db="EMBL/GenBank/DDBJ databases">
        <title>Draft genome sequence of Candidatus Piscirickettsia litoralis, from seawater.</title>
        <authorList>
            <person name="Wan X."/>
            <person name="Lee A.J."/>
            <person name="Hou S."/>
            <person name="Donachie S.P."/>
        </authorList>
    </citation>
    <scope>NUCLEOTIDE SEQUENCE [LARGE SCALE GENOMIC DNA]</scope>
    <source>
        <strain evidence="2 3">Y2</strain>
    </source>
</reference>
<evidence type="ECO:0000313" key="2">
    <source>
        <dbReference type="EMBL" id="ODN42272.1"/>
    </source>
</evidence>
<accession>A0ABX3A0B2</accession>
<protein>
    <recommendedName>
        <fullName evidence="4">Haem-binding uptake Tiki superfamily ChaN domain-containing protein</fullName>
    </recommendedName>
</protein>
<dbReference type="Proteomes" id="UP000094329">
    <property type="component" value="Unassembled WGS sequence"/>
</dbReference>